<reference evidence="3" key="1">
    <citation type="submission" date="2022-11" db="UniProtKB">
        <authorList>
            <consortium name="WormBaseParasite"/>
        </authorList>
    </citation>
    <scope>IDENTIFICATION</scope>
</reference>
<feature type="region of interest" description="Disordered" evidence="1">
    <location>
        <begin position="1"/>
        <end position="21"/>
    </location>
</feature>
<dbReference type="AlphaFoldDB" id="A0A915D0Y0"/>
<accession>A0A915D0Y0</accession>
<evidence type="ECO:0000313" key="2">
    <source>
        <dbReference type="Proteomes" id="UP000887574"/>
    </source>
</evidence>
<sequence>MHSENNDCVTPIELEDLDDKESSEPLIEVSTRMMTIKYMLDKEWSTALVRSLSCNSRISDPLQVLHLQASSLPGRASRGHGQFASAFVDNSSPPEFRAILFDEMIKLLKGVSETTGHPDTVLPGLNKSAVLDLLHLSALLNNNRGSEWEAIQCKRI</sequence>
<protein>
    <submittedName>
        <fullName evidence="3">Uncharacterized protein</fullName>
    </submittedName>
</protein>
<keyword evidence="2" id="KW-1185">Reference proteome</keyword>
<proteinExistence type="predicted"/>
<organism evidence="2 3">
    <name type="scientific">Ditylenchus dipsaci</name>
    <dbReference type="NCBI Taxonomy" id="166011"/>
    <lineage>
        <taxon>Eukaryota</taxon>
        <taxon>Metazoa</taxon>
        <taxon>Ecdysozoa</taxon>
        <taxon>Nematoda</taxon>
        <taxon>Chromadorea</taxon>
        <taxon>Rhabditida</taxon>
        <taxon>Tylenchina</taxon>
        <taxon>Tylenchomorpha</taxon>
        <taxon>Sphaerularioidea</taxon>
        <taxon>Anguinidae</taxon>
        <taxon>Anguininae</taxon>
        <taxon>Ditylenchus</taxon>
    </lineage>
</organism>
<evidence type="ECO:0000313" key="3">
    <source>
        <dbReference type="WBParaSite" id="jg14387"/>
    </source>
</evidence>
<name>A0A915D0Y0_9BILA</name>
<evidence type="ECO:0000256" key="1">
    <source>
        <dbReference type="SAM" id="MobiDB-lite"/>
    </source>
</evidence>
<dbReference type="WBParaSite" id="jg14387">
    <property type="protein sequence ID" value="jg14387"/>
    <property type="gene ID" value="jg14387"/>
</dbReference>
<dbReference type="Proteomes" id="UP000887574">
    <property type="component" value="Unplaced"/>
</dbReference>